<evidence type="ECO:0000256" key="1">
    <source>
        <dbReference type="ARBA" id="ARBA00022603"/>
    </source>
</evidence>
<dbReference type="STRING" id="1860102.ACCAA_1030008"/>
<protein>
    <submittedName>
        <fullName evidence="4">Putative O-methyltransferase</fullName>
        <ecNumber evidence="4">2.1.1.-</ecNumber>
    </submittedName>
</protein>
<dbReference type="EMBL" id="FLQX01000006">
    <property type="protein sequence ID" value="SBT03469.1"/>
    <property type="molecule type" value="Genomic_DNA"/>
</dbReference>
<gene>
    <name evidence="4" type="ORF">ACCAA_1030008</name>
</gene>
<dbReference type="EC" id="2.1.1.-" evidence="4"/>
<dbReference type="GO" id="GO:0032259">
    <property type="term" value="P:methylation"/>
    <property type="evidence" value="ECO:0007669"/>
    <property type="project" value="UniProtKB-KW"/>
</dbReference>
<keyword evidence="5" id="KW-1185">Reference proteome</keyword>
<reference evidence="4 5" key="1">
    <citation type="submission" date="2016-06" db="EMBL/GenBank/DDBJ databases">
        <authorList>
            <person name="Kjaerup R.B."/>
            <person name="Dalgaard T.S."/>
            <person name="Juul-Madsen H.R."/>
        </authorList>
    </citation>
    <scope>NUCLEOTIDE SEQUENCE [LARGE SCALE GENOMIC DNA]</scope>
    <source>
        <strain evidence="4">3</strain>
    </source>
</reference>
<dbReference type="PANTHER" id="PTHR43861">
    <property type="entry name" value="TRANS-ACONITATE 2-METHYLTRANSFERASE-RELATED"/>
    <property type="match status" value="1"/>
</dbReference>
<dbReference type="Pfam" id="PF13649">
    <property type="entry name" value="Methyltransf_25"/>
    <property type="match status" value="1"/>
</dbReference>
<accession>A0A1A8XE50</accession>
<feature type="domain" description="Methyltransferase" evidence="3">
    <location>
        <begin position="68"/>
        <end position="167"/>
    </location>
</feature>
<name>A0A1A8XE50_9PROT</name>
<dbReference type="Gene3D" id="3.40.50.150">
    <property type="entry name" value="Vaccinia Virus protein VP39"/>
    <property type="match status" value="1"/>
</dbReference>
<dbReference type="Proteomes" id="UP000199169">
    <property type="component" value="Unassembled WGS sequence"/>
</dbReference>
<organism evidence="4 5">
    <name type="scientific">Candidatus Accumulibacter aalborgensis</name>
    <dbReference type="NCBI Taxonomy" id="1860102"/>
    <lineage>
        <taxon>Bacteria</taxon>
        <taxon>Pseudomonadati</taxon>
        <taxon>Pseudomonadota</taxon>
        <taxon>Betaproteobacteria</taxon>
        <taxon>Candidatus Accumulibacter</taxon>
    </lineage>
</organism>
<dbReference type="PANTHER" id="PTHR43861:SF1">
    <property type="entry name" value="TRANS-ACONITATE 2-METHYLTRANSFERASE"/>
    <property type="match status" value="1"/>
</dbReference>
<dbReference type="InterPro" id="IPR041698">
    <property type="entry name" value="Methyltransf_25"/>
</dbReference>
<proteinExistence type="predicted"/>
<dbReference type="CDD" id="cd02440">
    <property type="entry name" value="AdoMet_MTases"/>
    <property type="match status" value="1"/>
</dbReference>
<evidence type="ECO:0000313" key="4">
    <source>
        <dbReference type="EMBL" id="SBT03469.1"/>
    </source>
</evidence>
<evidence type="ECO:0000313" key="5">
    <source>
        <dbReference type="Proteomes" id="UP000199169"/>
    </source>
</evidence>
<dbReference type="AlphaFoldDB" id="A0A1A8XE50"/>
<evidence type="ECO:0000256" key="2">
    <source>
        <dbReference type="ARBA" id="ARBA00022679"/>
    </source>
</evidence>
<keyword evidence="1 4" id="KW-0489">Methyltransferase</keyword>
<keyword evidence="2 4" id="KW-0808">Transferase</keyword>
<dbReference type="SUPFAM" id="SSF53335">
    <property type="entry name" value="S-adenosyl-L-methionine-dependent methyltransferases"/>
    <property type="match status" value="1"/>
</dbReference>
<dbReference type="InterPro" id="IPR029063">
    <property type="entry name" value="SAM-dependent_MTases_sf"/>
</dbReference>
<evidence type="ECO:0000259" key="3">
    <source>
        <dbReference type="Pfam" id="PF13649"/>
    </source>
</evidence>
<dbReference type="GO" id="GO:0008168">
    <property type="term" value="F:methyltransferase activity"/>
    <property type="evidence" value="ECO:0007669"/>
    <property type="project" value="UniProtKB-KW"/>
</dbReference>
<sequence length="282" mass="32242">MLDDLFYFFREGLTEWKDERVPHRASLNFDADYCEQYTRASHLSDFRVLLAVVLERALAGVPLHGQALDLACGPGVLLGELAGQRPGMAFVGIDLSRAMLAEAERHIQHEHIANVRLMQGDMAHLPEIFGEQRFDLITWTFGLHYCPTAQQALATLNAAADLLRPGGTFFLVDLVRFKREATRRWFAHKYDREHGDSFFAEIQESYLASFSPTELADLLSKSRLRGMTMEWSRLFPVILFAHNRGVHEISPVHLDLPWRQRLKRAALRAVFDRSVGQAIVRR</sequence>